<protein>
    <recommendedName>
        <fullName evidence="2">Calcineurin-like phosphoesterase domain-containing protein</fullName>
    </recommendedName>
</protein>
<dbReference type="PANTHER" id="PTHR12905">
    <property type="entry name" value="METALLOPHOSPHOESTERASE"/>
    <property type="match status" value="1"/>
</dbReference>
<dbReference type="InterPro" id="IPR029052">
    <property type="entry name" value="Metallo-depent_PP-like"/>
</dbReference>
<dbReference type="InterPro" id="IPR051693">
    <property type="entry name" value="UPF0046_metallophosphoest"/>
</dbReference>
<dbReference type="PIRSF" id="PIRSF035808">
    <property type="entry name" value="Pdiesterase_Brain_239"/>
    <property type="match status" value="1"/>
</dbReference>
<evidence type="ECO:0000313" key="3">
    <source>
        <dbReference type="EMBL" id="KAL3271831.1"/>
    </source>
</evidence>
<gene>
    <name evidence="3" type="ORF">HHI36_022300</name>
</gene>
<keyword evidence="4" id="KW-1185">Reference proteome</keyword>
<comment type="caution">
    <text evidence="3">The sequence shown here is derived from an EMBL/GenBank/DDBJ whole genome shotgun (WGS) entry which is preliminary data.</text>
</comment>
<dbReference type="AlphaFoldDB" id="A0ABD2MZP0"/>
<evidence type="ECO:0000256" key="1">
    <source>
        <dbReference type="ARBA" id="ARBA00007993"/>
    </source>
</evidence>
<evidence type="ECO:0000313" key="4">
    <source>
        <dbReference type="Proteomes" id="UP001516400"/>
    </source>
</evidence>
<name>A0ABD2MZP0_9CUCU</name>
<dbReference type="Pfam" id="PF00149">
    <property type="entry name" value="Metallophos"/>
    <property type="match status" value="1"/>
</dbReference>
<accession>A0ABD2MZP0</accession>
<dbReference type="InterPro" id="IPR024201">
    <property type="entry name" value="Calcineurin-like_Pesterase"/>
</dbReference>
<sequence length="297" mass="33468">MEAHSISVHPLTGDPTSAWKELSKTQKVIKVNVKIPSKPVERDKIRFVCMSDTHSLMRNMLFDIPPGDVFIHAGDFTKCGQKDEVIQFNKWLETLPHKHKVVIAGNHELSFDQKFSDLFKKKVTSQLGSEENEVLNYGNTKDDILDAVREDDIKQYLTNCVYLEDSGVELYGIKLYGTPWQPEFGGWAFNIKRGAECLSKWNNIPDDTDILITHSPPLGHGDLVCSGVRAGCVELLLTVQQRVKPRYHIFGHIHEGYGVSSDGKIIFINASTCDINYVPKNLPVVFDIPLPEGFTKD</sequence>
<dbReference type="PANTHER" id="PTHR12905:SF0">
    <property type="entry name" value="CALCINEURIN-LIKE PHOSPHOESTERASE DOMAIN-CONTAINING PROTEIN"/>
    <property type="match status" value="1"/>
</dbReference>
<dbReference type="Gene3D" id="3.60.21.10">
    <property type="match status" value="1"/>
</dbReference>
<feature type="domain" description="Calcineurin-like phosphoesterase" evidence="2">
    <location>
        <begin position="45"/>
        <end position="255"/>
    </location>
</feature>
<evidence type="ECO:0000259" key="2">
    <source>
        <dbReference type="Pfam" id="PF00149"/>
    </source>
</evidence>
<dbReference type="InterPro" id="IPR004843">
    <property type="entry name" value="Calcineurin-like_PHP"/>
</dbReference>
<reference evidence="3 4" key="1">
    <citation type="journal article" date="2021" name="BMC Biol.">
        <title>Horizontally acquired antibacterial genes associated with adaptive radiation of ladybird beetles.</title>
        <authorList>
            <person name="Li H.S."/>
            <person name="Tang X.F."/>
            <person name="Huang Y.H."/>
            <person name="Xu Z.Y."/>
            <person name="Chen M.L."/>
            <person name="Du X.Y."/>
            <person name="Qiu B.Y."/>
            <person name="Chen P.T."/>
            <person name="Zhang W."/>
            <person name="Slipinski A."/>
            <person name="Escalona H.E."/>
            <person name="Waterhouse R.M."/>
            <person name="Zwick A."/>
            <person name="Pang H."/>
        </authorList>
    </citation>
    <scope>NUCLEOTIDE SEQUENCE [LARGE SCALE GENOMIC DNA]</scope>
    <source>
        <strain evidence="3">SYSU2018</strain>
    </source>
</reference>
<dbReference type="SUPFAM" id="SSF56300">
    <property type="entry name" value="Metallo-dependent phosphatases"/>
    <property type="match status" value="1"/>
</dbReference>
<proteinExistence type="inferred from homology"/>
<dbReference type="Proteomes" id="UP001516400">
    <property type="component" value="Unassembled WGS sequence"/>
</dbReference>
<dbReference type="EMBL" id="JABFTP020000042">
    <property type="protein sequence ID" value="KAL3271831.1"/>
    <property type="molecule type" value="Genomic_DNA"/>
</dbReference>
<comment type="similarity">
    <text evidence="1">Belongs to the UPF0046 family.</text>
</comment>
<organism evidence="3 4">
    <name type="scientific">Cryptolaemus montrouzieri</name>
    <dbReference type="NCBI Taxonomy" id="559131"/>
    <lineage>
        <taxon>Eukaryota</taxon>
        <taxon>Metazoa</taxon>
        <taxon>Ecdysozoa</taxon>
        <taxon>Arthropoda</taxon>
        <taxon>Hexapoda</taxon>
        <taxon>Insecta</taxon>
        <taxon>Pterygota</taxon>
        <taxon>Neoptera</taxon>
        <taxon>Endopterygota</taxon>
        <taxon>Coleoptera</taxon>
        <taxon>Polyphaga</taxon>
        <taxon>Cucujiformia</taxon>
        <taxon>Coccinelloidea</taxon>
        <taxon>Coccinellidae</taxon>
        <taxon>Scymninae</taxon>
        <taxon>Scymnini</taxon>
        <taxon>Cryptolaemus</taxon>
    </lineage>
</organism>
<dbReference type="CDD" id="cd07379">
    <property type="entry name" value="MPP_239FB"/>
    <property type="match status" value="1"/>
</dbReference>